<dbReference type="Pfam" id="PF02743">
    <property type="entry name" value="dCache_1"/>
    <property type="match status" value="1"/>
</dbReference>
<keyword evidence="12" id="KW-0902">Two-component regulatory system</keyword>
<evidence type="ECO:0000256" key="6">
    <source>
        <dbReference type="ARBA" id="ARBA00022679"/>
    </source>
</evidence>
<evidence type="ECO:0000256" key="5">
    <source>
        <dbReference type="ARBA" id="ARBA00022553"/>
    </source>
</evidence>
<evidence type="ECO:0000256" key="14">
    <source>
        <dbReference type="SAM" id="Phobius"/>
    </source>
</evidence>
<name>A0A0B3BRN4_9PSED</name>
<dbReference type="InterPro" id="IPR033479">
    <property type="entry name" value="dCache_1"/>
</dbReference>
<dbReference type="Gene3D" id="3.30.450.20">
    <property type="entry name" value="PAS domain"/>
    <property type="match status" value="2"/>
</dbReference>
<feature type="domain" description="Histidine kinase" evidence="15">
    <location>
        <begin position="365"/>
        <end position="577"/>
    </location>
</feature>
<dbReference type="Gene3D" id="3.30.565.10">
    <property type="entry name" value="Histidine kinase-like ATPase, C-terminal domain"/>
    <property type="match status" value="1"/>
</dbReference>
<evidence type="ECO:0000256" key="7">
    <source>
        <dbReference type="ARBA" id="ARBA00022692"/>
    </source>
</evidence>
<dbReference type="GO" id="GO:0005886">
    <property type="term" value="C:plasma membrane"/>
    <property type="evidence" value="ECO:0007669"/>
    <property type="project" value="UniProtKB-SubCell"/>
</dbReference>
<dbReference type="InterPro" id="IPR003594">
    <property type="entry name" value="HATPase_dom"/>
</dbReference>
<evidence type="ECO:0000256" key="11">
    <source>
        <dbReference type="ARBA" id="ARBA00022989"/>
    </source>
</evidence>
<gene>
    <name evidence="16" type="ORF">PT85_14400</name>
</gene>
<dbReference type="SMART" id="SM00387">
    <property type="entry name" value="HATPase_c"/>
    <property type="match status" value="1"/>
</dbReference>
<evidence type="ECO:0000313" key="17">
    <source>
        <dbReference type="Proteomes" id="UP000030980"/>
    </source>
</evidence>
<keyword evidence="9" id="KW-0418">Kinase</keyword>
<evidence type="ECO:0000256" key="3">
    <source>
        <dbReference type="ARBA" id="ARBA00012438"/>
    </source>
</evidence>
<dbReference type="Pfam" id="PF00512">
    <property type="entry name" value="HisKA"/>
    <property type="match status" value="1"/>
</dbReference>
<evidence type="ECO:0000256" key="4">
    <source>
        <dbReference type="ARBA" id="ARBA00022475"/>
    </source>
</evidence>
<dbReference type="Gene3D" id="6.10.250.3020">
    <property type="match status" value="1"/>
</dbReference>
<comment type="caution">
    <text evidence="16">The sequence shown here is derived from an EMBL/GenBank/DDBJ whole genome shotgun (WGS) entry which is preliminary data.</text>
</comment>
<dbReference type="InterPro" id="IPR036097">
    <property type="entry name" value="HisK_dim/P_sf"/>
</dbReference>
<keyword evidence="11 14" id="KW-1133">Transmembrane helix</keyword>
<keyword evidence="8" id="KW-0547">Nucleotide-binding</keyword>
<dbReference type="InterPro" id="IPR036890">
    <property type="entry name" value="HATPase_C_sf"/>
</dbReference>
<dbReference type="PROSITE" id="PS50109">
    <property type="entry name" value="HIS_KIN"/>
    <property type="match status" value="1"/>
</dbReference>
<keyword evidence="4" id="KW-1003">Cell membrane</keyword>
<keyword evidence="10" id="KW-0067">ATP-binding</keyword>
<dbReference type="GO" id="GO:0005524">
    <property type="term" value="F:ATP binding"/>
    <property type="evidence" value="ECO:0007669"/>
    <property type="project" value="UniProtKB-KW"/>
</dbReference>
<dbReference type="SUPFAM" id="SSF55874">
    <property type="entry name" value="ATPase domain of HSP90 chaperone/DNA topoisomerase II/histidine kinase"/>
    <property type="match status" value="1"/>
</dbReference>
<sequence>MPRLRRSVLFHVLLILCGGLLCVWLAGRLGERSAWEARSLEGRAQLELYRQNLHTLVERFRALPALLAEDTAVHRLLRDPHNPALRQALNERLERLNQAAGSSVLYVLDRHGQTLAASNWNEPSSFVGHDYRFRPYFSNALEQGAGRYFAVGVTTGIPGYFFSRRVEDGEPLGVLVVKLELEELQRDWVGQHGTLLISDDHGVVILSNRPAWRFGHLQPLSGEQRARLLAERKYAEQNLRALPSETRLAFDDGELRRLHGPDGPRDYFWQHQALPTEDWTLHLLQDPAVVSDTVLAYRLIAAALWMTLAFGALYGLQRRRNRQLLRRSRAELERLVVERTEELRRTQEGLVQAAKLAALGQMSAALAHELNQPLTALRMQLGSLQLLQRSGRAADMAEALEQVDALVARMSALTGHLKTFARNSPGGLREQVRLAPVVERALQLLAPRLRGSAVRVELAVDPRAEVLGEAIRVEQVLVNLLDNALDACADQPAPCLAIGTRRDGESWALSVADNGGGIDPQHLPHLFDPFFTTKPVGEGLGLGLAISYGILRDLGGSLQAANGAQGAIFTLRLPAVEHIGMTERQRA</sequence>
<keyword evidence="7 14" id="KW-0812">Transmembrane</keyword>
<dbReference type="EMBL" id="JTAK01000006">
    <property type="protein sequence ID" value="KHO63701.1"/>
    <property type="molecule type" value="Genomic_DNA"/>
</dbReference>
<dbReference type="PRINTS" id="PR00344">
    <property type="entry name" value="BCTRLSENSOR"/>
</dbReference>
<dbReference type="PANTHER" id="PTHR43065">
    <property type="entry name" value="SENSOR HISTIDINE KINASE"/>
    <property type="match status" value="1"/>
</dbReference>
<dbReference type="InterPro" id="IPR005467">
    <property type="entry name" value="His_kinase_dom"/>
</dbReference>
<evidence type="ECO:0000256" key="12">
    <source>
        <dbReference type="ARBA" id="ARBA00023012"/>
    </source>
</evidence>
<dbReference type="InterPro" id="IPR003661">
    <property type="entry name" value="HisK_dim/P_dom"/>
</dbReference>
<evidence type="ECO:0000256" key="8">
    <source>
        <dbReference type="ARBA" id="ARBA00022741"/>
    </source>
</evidence>
<dbReference type="Proteomes" id="UP000030980">
    <property type="component" value="Unassembled WGS sequence"/>
</dbReference>
<evidence type="ECO:0000256" key="2">
    <source>
        <dbReference type="ARBA" id="ARBA00004651"/>
    </source>
</evidence>
<dbReference type="SUPFAM" id="SSF47384">
    <property type="entry name" value="Homodimeric domain of signal transducing histidine kinase"/>
    <property type="match status" value="1"/>
</dbReference>
<dbReference type="Gene3D" id="1.10.287.130">
    <property type="match status" value="1"/>
</dbReference>
<keyword evidence="5" id="KW-0597">Phosphoprotein</keyword>
<dbReference type="InterPro" id="IPR029151">
    <property type="entry name" value="Sensor-like_sf"/>
</dbReference>
<organism evidence="16 17">
    <name type="scientific">Pseudomonas flexibilis</name>
    <dbReference type="NCBI Taxonomy" id="706570"/>
    <lineage>
        <taxon>Bacteria</taxon>
        <taxon>Pseudomonadati</taxon>
        <taxon>Pseudomonadota</taxon>
        <taxon>Gammaproteobacteria</taxon>
        <taxon>Pseudomonadales</taxon>
        <taxon>Pseudomonadaceae</taxon>
        <taxon>Pseudomonas</taxon>
    </lineage>
</organism>
<comment type="subcellular location">
    <subcellularLocation>
        <location evidence="2">Cell membrane</location>
        <topology evidence="2">Multi-pass membrane protein</topology>
    </subcellularLocation>
</comment>
<evidence type="ECO:0000256" key="10">
    <source>
        <dbReference type="ARBA" id="ARBA00022840"/>
    </source>
</evidence>
<proteinExistence type="predicted"/>
<dbReference type="EC" id="2.7.13.3" evidence="3"/>
<dbReference type="SUPFAM" id="SSF103190">
    <property type="entry name" value="Sensory domain-like"/>
    <property type="match status" value="1"/>
</dbReference>
<evidence type="ECO:0000256" key="13">
    <source>
        <dbReference type="ARBA" id="ARBA00023136"/>
    </source>
</evidence>
<keyword evidence="13 14" id="KW-0472">Membrane</keyword>
<accession>A0A0B3BRN4</accession>
<evidence type="ECO:0000256" key="9">
    <source>
        <dbReference type="ARBA" id="ARBA00022777"/>
    </source>
</evidence>
<evidence type="ECO:0000259" key="15">
    <source>
        <dbReference type="PROSITE" id="PS50109"/>
    </source>
</evidence>
<reference evidence="16 17" key="1">
    <citation type="submission" date="2014-11" db="EMBL/GenBank/DDBJ databases">
        <title>Genome sequence of Pseudomonas tuomuerensis JCM 14085.</title>
        <authorList>
            <person name="Shin S.-K."/>
            <person name="Yi H."/>
        </authorList>
    </citation>
    <scope>NUCLEOTIDE SEQUENCE [LARGE SCALE GENOMIC DNA]</scope>
    <source>
        <strain evidence="16 17">JCM 14085</strain>
    </source>
</reference>
<keyword evidence="6" id="KW-0808">Transferase</keyword>
<dbReference type="InterPro" id="IPR004358">
    <property type="entry name" value="Sig_transdc_His_kin-like_C"/>
</dbReference>
<dbReference type="PIRSF" id="PIRSF036431">
    <property type="entry name" value="STHK_DctB"/>
    <property type="match status" value="1"/>
</dbReference>
<dbReference type="PANTHER" id="PTHR43065:SF46">
    <property type="entry name" value="C4-DICARBOXYLATE TRANSPORT SENSOR PROTEIN DCTB"/>
    <property type="match status" value="1"/>
</dbReference>
<comment type="catalytic activity">
    <reaction evidence="1">
        <text>ATP + protein L-histidine = ADP + protein N-phospho-L-histidine.</text>
        <dbReference type="EC" id="2.7.13.3"/>
    </reaction>
</comment>
<protein>
    <recommendedName>
        <fullName evidence="3">histidine kinase</fullName>
        <ecNumber evidence="3">2.7.13.3</ecNumber>
    </recommendedName>
</protein>
<dbReference type="AlphaFoldDB" id="A0A0B3BRN4"/>
<keyword evidence="17" id="KW-1185">Reference proteome</keyword>
<dbReference type="STRING" id="706570.PT85_14400"/>
<dbReference type="SMART" id="SM00388">
    <property type="entry name" value="HisKA"/>
    <property type="match status" value="1"/>
</dbReference>
<dbReference type="CDD" id="cd12914">
    <property type="entry name" value="PDC1_DGC_like"/>
    <property type="match status" value="1"/>
</dbReference>
<dbReference type="CDD" id="cd00082">
    <property type="entry name" value="HisKA"/>
    <property type="match status" value="1"/>
</dbReference>
<dbReference type="Pfam" id="PF02518">
    <property type="entry name" value="HATPase_c"/>
    <property type="match status" value="1"/>
</dbReference>
<dbReference type="RefSeq" id="WP_039607076.1">
    <property type="nucleotide sequence ID" value="NZ_FMUP01000004.1"/>
</dbReference>
<dbReference type="InterPro" id="IPR017055">
    <property type="entry name" value="Sig_transdc_His_kinase_DctB"/>
</dbReference>
<evidence type="ECO:0000313" key="16">
    <source>
        <dbReference type="EMBL" id="KHO63701.1"/>
    </source>
</evidence>
<feature type="transmembrane region" description="Helical" evidence="14">
    <location>
        <begin position="295"/>
        <end position="316"/>
    </location>
</feature>
<dbReference type="OrthoDB" id="9772100at2"/>
<dbReference type="GO" id="GO:0000155">
    <property type="term" value="F:phosphorelay sensor kinase activity"/>
    <property type="evidence" value="ECO:0007669"/>
    <property type="project" value="InterPro"/>
</dbReference>
<evidence type="ECO:0000256" key="1">
    <source>
        <dbReference type="ARBA" id="ARBA00000085"/>
    </source>
</evidence>